<organism evidence="3 4">
    <name type="scientific">Plakobranchus ocellatus</name>
    <dbReference type="NCBI Taxonomy" id="259542"/>
    <lineage>
        <taxon>Eukaryota</taxon>
        <taxon>Metazoa</taxon>
        <taxon>Spiralia</taxon>
        <taxon>Lophotrochozoa</taxon>
        <taxon>Mollusca</taxon>
        <taxon>Gastropoda</taxon>
        <taxon>Heterobranchia</taxon>
        <taxon>Euthyneura</taxon>
        <taxon>Panpulmonata</taxon>
        <taxon>Sacoglossa</taxon>
        <taxon>Placobranchoidea</taxon>
        <taxon>Plakobranchidae</taxon>
        <taxon>Plakobranchus</taxon>
    </lineage>
</organism>
<dbReference type="AlphaFoldDB" id="A0AAV3YZV4"/>
<proteinExistence type="predicted"/>
<evidence type="ECO:0000313" key="4">
    <source>
        <dbReference type="Proteomes" id="UP000735302"/>
    </source>
</evidence>
<comment type="caution">
    <text evidence="3">The sequence shown here is derived from an EMBL/GenBank/DDBJ whole genome shotgun (WGS) entry which is preliminary data.</text>
</comment>
<keyword evidence="4" id="KW-1185">Reference proteome</keyword>
<evidence type="ECO:0000256" key="2">
    <source>
        <dbReference type="SAM" id="Phobius"/>
    </source>
</evidence>
<keyword evidence="2" id="KW-0812">Transmembrane</keyword>
<feature type="region of interest" description="Disordered" evidence="1">
    <location>
        <begin position="1"/>
        <end position="33"/>
    </location>
</feature>
<feature type="transmembrane region" description="Helical" evidence="2">
    <location>
        <begin position="35"/>
        <end position="59"/>
    </location>
</feature>
<name>A0AAV3YZV4_9GAST</name>
<evidence type="ECO:0000256" key="1">
    <source>
        <dbReference type="SAM" id="MobiDB-lite"/>
    </source>
</evidence>
<dbReference type="EMBL" id="BLXT01001916">
    <property type="protein sequence ID" value="GFN89085.1"/>
    <property type="molecule type" value="Genomic_DNA"/>
</dbReference>
<evidence type="ECO:0000313" key="3">
    <source>
        <dbReference type="EMBL" id="GFN89085.1"/>
    </source>
</evidence>
<keyword evidence="2" id="KW-1133">Transmembrane helix</keyword>
<protein>
    <submittedName>
        <fullName evidence="3">Uncharacterized protein</fullName>
    </submittedName>
</protein>
<keyword evidence="2" id="KW-0472">Membrane</keyword>
<accession>A0AAV3YZV4</accession>
<gene>
    <name evidence="3" type="ORF">PoB_001559100</name>
</gene>
<feature type="region of interest" description="Disordered" evidence="1">
    <location>
        <begin position="64"/>
        <end position="99"/>
    </location>
</feature>
<dbReference type="Proteomes" id="UP000735302">
    <property type="component" value="Unassembled WGS sequence"/>
</dbReference>
<feature type="compositionally biased region" description="Low complexity" evidence="1">
    <location>
        <begin position="84"/>
        <end position="99"/>
    </location>
</feature>
<feature type="compositionally biased region" description="Acidic residues" evidence="1">
    <location>
        <begin position="9"/>
        <end position="32"/>
    </location>
</feature>
<reference evidence="3 4" key="1">
    <citation type="journal article" date="2021" name="Elife">
        <title>Chloroplast acquisition without the gene transfer in kleptoplastic sea slugs, Plakobranchus ocellatus.</title>
        <authorList>
            <person name="Maeda T."/>
            <person name="Takahashi S."/>
            <person name="Yoshida T."/>
            <person name="Shimamura S."/>
            <person name="Takaki Y."/>
            <person name="Nagai Y."/>
            <person name="Toyoda A."/>
            <person name="Suzuki Y."/>
            <person name="Arimoto A."/>
            <person name="Ishii H."/>
            <person name="Satoh N."/>
            <person name="Nishiyama T."/>
            <person name="Hasebe M."/>
            <person name="Maruyama T."/>
            <person name="Minagawa J."/>
            <person name="Obokata J."/>
            <person name="Shigenobu S."/>
        </authorList>
    </citation>
    <scope>NUCLEOTIDE SEQUENCE [LARGE SCALE GENOMIC DNA]</scope>
</reference>
<sequence>MTFDYDFPHDDDDDSGSGDGDDNDDDDEEEKELDYFFPTLGSGLVFLVSLLLLGAMFVYSGLKNKTGRSSATPGNDAEADVGESENTNNTVWSTSSSPA</sequence>